<dbReference type="Gene3D" id="3.30.560.10">
    <property type="entry name" value="Glucose Oxidase, domain 3"/>
    <property type="match status" value="1"/>
</dbReference>
<dbReference type="InterPro" id="IPR007867">
    <property type="entry name" value="GMC_OxRtase_C"/>
</dbReference>
<dbReference type="PANTHER" id="PTHR11552:SF201">
    <property type="entry name" value="GLUCOSE-METHANOL-CHOLINE OXIDOREDUCTASE N-TERMINAL DOMAIN-CONTAINING PROTEIN"/>
    <property type="match status" value="1"/>
</dbReference>
<sequence>MKISASFARLSACLSLALAASCLLASTGADAAVVTSQLSSVTGQEWDYVIVGAGLTGLVVGKRLADGGNAKVLVIEAGNDDRANPDVSDVGRYGSAFGTGMDWSFSTVQQGLSGNTKTLRAGKTIGGSTSINGAAWNRGHRSQYDNLATLVGDQGFNFQGLQAAMNKAESFVPPDSTQKNLGVTYDASAHGSSGPLQITYTKVNGGGSRRRSVSKRMYSGPQQAAFVSSIKSALGVDKVVDQCSGDNNGAAYAANSIQTNGQRSSAASSYLAQSGDNLTVLTGHRGASLAWADGSSSSSAKASGINVQQSQNGPIQRIQASREVILAAGAINTPAILERSGVGASDVVSRLGVRQVVDLPGVGRNLQEQTMNTLGAQANVNYAGGGPSNMIAMPNVYQLLANATAVRDYVNGNLDAWADSLVSQGHVASREGLLKQWQLSVSAIFDDRAPVCELFFDTGYPSNSYGIDTWCLLPFSRGSTHATSTDAFTDPTINPNYFAIPIDMDMQVAALRGGRRILQADPLRSLTYNGETTPGFGHIPDGTNHGLYRRWRDWVLGTDGTGGFSSVSHQIATCSMMPREQGGVVDPTFKVYGTDNVRVVDASALPVQVSAHLSSTLYGLAEKAAEAIQGGQA</sequence>
<dbReference type="RefSeq" id="XP_007878214.1">
    <property type="nucleotide sequence ID" value="XM_007880023.1"/>
</dbReference>
<dbReference type="SUPFAM" id="SSF54373">
    <property type="entry name" value="FAD-linked reductases, C-terminal domain"/>
    <property type="match status" value="1"/>
</dbReference>
<keyword evidence="3 7" id="KW-0285">Flavoprotein</keyword>
<keyword evidence="4 7" id="KW-0274">FAD</keyword>
<dbReference type="PROSITE" id="PS00624">
    <property type="entry name" value="GMC_OXRED_2"/>
    <property type="match status" value="1"/>
</dbReference>
<dbReference type="eggNOG" id="KOG1238">
    <property type="taxonomic scope" value="Eukaryota"/>
</dbReference>
<dbReference type="OrthoDB" id="269227at2759"/>
<keyword evidence="8" id="KW-0732">Signal</keyword>
<dbReference type="HOGENOM" id="CLU_002865_6_0_1"/>
<name>A0A061HB62_9BASI</name>
<dbReference type="PIRSF" id="PIRSF000137">
    <property type="entry name" value="Alcohol_oxidase"/>
    <property type="match status" value="1"/>
</dbReference>
<dbReference type="EMBL" id="KE361629">
    <property type="protein sequence ID" value="EPQ29833.1"/>
    <property type="molecule type" value="Genomic_DNA"/>
</dbReference>
<comment type="similarity">
    <text evidence="2 7">Belongs to the GMC oxidoreductase family.</text>
</comment>
<protein>
    <recommendedName>
        <fullName evidence="9 10">Glucose-methanol-choline oxidoreductase N-terminal domain-containing protein</fullName>
    </recommendedName>
</protein>
<dbReference type="SUPFAM" id="SSF51905">
    <property type="entry name" value="FAD/NAD(P)-binding domain"/>
    <property type="match status" value="1"/>
</dbReference>
<evidence type="ECO:0000256" key="4">
    <source>
        <dbReference type="ARBA" id="ARBA00022827"/>
    </source>
</evidence>
<dbReference type="GeneID" id="19316626"/>
<evidence type="ECO:0000256" key="6">
    <source>
        <dbReference type="PIRSR" id="PIRSR000137-1"/>
    </source>
</evidence>
<evidence type="ECO:0000256" key="1">
    <source>
        <dbReference type="ARBA" id="ARBA00001974"/>
    </source>
</evidence>
<feature type="active site" description="Proton donor" evidence="6">
    <location>
        <position position="569"/>
    </location>
</feature>
<dbReference type="InterPro" id="IPR000172">
    <property type="entry name" value="GMC_OxRdtase_N"/>
</dbReference>
<dbReference type="GO" id="GO:0050660">
    <property type="term" value="F:flavin adenine dinucleotide binding"/>
    <property type="evidence" value="ECO:0007669"/>
    <property type="project" value="InterPro"/>
</dbReference>
<dbReference type="InterPro" id="IPR036188">
    <property type="entry name" value="FAD/NAD-bd_sf"/>
</dbReference>
<dbReference type="AlphaFoldDB" id="A0A061HB62"/>
<evidence type="ECO:0000256" key="7">
    <source>
        <dbReference type="RuleBase" id="RU003968"/>
    </source>
</evidence>
<evidence type="ECO:0000256" key="5">
    <source>
        <dbReference type="ARBA" id="ARBA00023002"/>
    </source>
</evidence>
<evidence type="ECO:0000256" key="3">
    <source>
        <dbReference type="ARBA" id="ARBA00022630"/>
    </source>
</evidence>
<feature type="domain" description="Glucose-methanol-choline oxidoreductase N-terminal" evidence="10">
    <location>
        <begin position="329"/>
        <end position="343"/>
    </location>
</feature>
<feature type="active site" description="Proton acceptor" evidence="6">
    <location>
        <position position="612"/>
    </location>
</feature>
<evidence type="ECO:0000256" key="2">
    <source>
        <dbReference type="ARBA" id="ARBA00010790"/>
    </source>
</evidence>
<reference evidence="11 12" key="1">
    <citation type="journal article" date="2013" name="Plant Cell">
        <title>The transition from a phytopathogenic smut ancestor to an anamorphic biocontrol agent deciphered by comparative whole-genome analysis.</title>
        <authorList>
            <person name="Lefebvre F."/>
            <person name="Joly D.L."/>
            <person name="Labbe C."/>
            <person name="Teichmann B."/>
            <person name="Linning R."/>
            <person name="Belzile F."/>
            <person name="Bakkeren G."/>
            <person name="Belanger R.R."/>
        </authorList>
    </citation>
    <scope>NUCLEOTIDE SEQUENCE [LARGE SCALE GENOMIC DNA]</scope>
    <source>
        <strain evidence="11 12">PF-1</strain>
    </source>
</reference>
<dbReference type="InterPro" id="IPR012132">
    <property type="entry name" value="GMC_OxRdtase"/>
</dbReference>
<dbReference type="Pfam" id="PF05199">
    <property type="entry name" value="GMC_oxred_C"/>
    <property type="match status" value="1"/>
</dbReference>
<evidence type="ECO:0000313" key="12">
    <source>
        <dbReference type="Proteomes" id="UP000053664"/>
    </source>
</evidence>
<feature type="domain" description="Glucose-methanol-choline oxidoreductase N-terminal" evidence="9">
    <location>
        <begin position="122"/>
        <end position="145"/>
    </location>
</feature>
<accession>A0A061HB62</accession>
<dbReference type="PROSITE" id="PS00623">
    <property type="entry name" value="GMC_OXRED_1"/>
    <property type="match status" value="1"/>
</dbReference>
<dbReference type="PROSITE" id="PS51257">
    <property type="entry name" value="PROKAR_LIPOPROTEIN"/>
    <property type="match status" value="1"/>
</dbReference>
<dbReference type="Gene3D" id="3.50.50.60">
    <property type="entry name" value="FAD/NAD(P)-binding domain"/>
    <property type="match status" value="1"/>
</dbReference>
<dbReference type="Proteomes" id="UP000053664">
    <property type="component" value="Unassembled WGS sequence"/>
</dbReference>
<dbReference type="InterPro" id="IPR027424">
    <property type="entry name" value="Glucose_Oxidase_domain_2"/>
</dbReference>
<keyword evidence="5" id="KW-0560">Oxidoreductase</keyword>
<gene>
    <name evidence="11" type="ORF">PFL1_02506</name>
</gene>
<evidence type="ECO:0000313" key="11">
    <source>
        <dbReference type="EMBL" id="EPQ29833.1"/>
    </source>
</evidence>
<feature type="signal peptide" evidence="8">
    <location>
        <begin position="1"/>
        <end position="31"/>
    </location>
</feature>
<feature type="chain" id="PRO_5001599608" description="Glucose-methanol-choline oxidoreductase N-terminal domain-containing protein" evidence="8">
    <location>
        <begin position="32"/>
        <end position="633"/>
    </location>
</feature>
<evidence type="ECO:0000256" key="8">
    <source>
        <dbReference type="SAM" id="SignalP"/>
    </source>
</evidence>
<dbReference type="KEGG" id="pfp:PFL1_02506"/>
<evidence type="ECO:0000259" key="10">
    <source>
        <dbReference type="PROSITE" id="PS00624"/>
    </source>
</evidence>
<dbReference type="Gene3D" id="4.10.450.10">
    <property type="entry name" value="Glucose Oxidase, domain 2"/>
    <property type="match status" value="1"/>
</dbReference>
<proteinExistence type="inferred from homology"/>
<dbReference type="PANTHER" id="PTHR11552">
    <property type="entry name" value="GLUCOSE-METHANOL-CHOLINE GMC OXIDOREDUCTASE"/>
    <property type="match status" value="1"/>
</dbReference>
<organism evidence="11 12">
    <name type="scientific">Pseudozyma flocculosa PF-1</name>
    <dbReference type="NCBI Taxonomy" id="1277687"/>
    <lineage>
        <taxon>Eukaryota</taxon>
        <taxon>Fungi</taxon>
        <taxon>Dikarya</taxon>
        <taxon>Basidiomycota</taxon>
        <taxon>Ustilaginomycotina</taxon>
        <taxon>Ustilaginomycetes</taxon>
        <taxon>Ustilaginales</taxon>
        <taxon>Ustilaginaceae</taxon>
        <taxon>Pseudozyma</taxon>
    </lineage>
</organism>
<evidence type="ECO:0000259" key="9">
    <source>
        <dbReference type="PROSITE" id="PS00623"/>
    </source>
</evidence>
<dbReference type="GO" id="GO:0016614">
    <property type="term" value="F:oxidoreductase activity, acting on CH-OH group of donors"/>
    <property type="evidence" value="ECO:0007669"/>
    <property type="project" value="InterPro"/>
</dbReference>
<dbReference type="Pfam" id="PF00732">
    <property type="entry name" value="GMC_oxred_N"/>
    <property type="match status" value="1"/>
</dbReference>
<comment type="cofactor">
    <cofactor evidence="1">
        <name>FAD</name>
        <dbReference type="ChEBI" id="CHEBI:57692"/>
    </cofactor>
</comment>